<protein>
    <submittedName>
        <fullName evidence="9">Prospero homeobox 2</fullName>
    </submittedName>
</protein>
<evidence type="ECO:0000313" key="9">
    <source>
        <dbReference type="Ensembl" id="ENSLACP00000021519.1"/>
    </source>
</evidence>
<dbReference type="GO" id="GO:0048598">
    <property type="term" value="P:embryonic morphogenesis"/>
    <property type="evidence" value="ECO:0007669"/>
    <property type="project" value="UniProtKB-ARBA"/>
</dbReference>
<feature type="region of interest" description="Disordered" evidence="7">
    <location>
        <begin position="229"/>
        <end position="264"/>
    </location>
</feature>
<dbReference type="InterPro" id="IPR039350">
    <property type="entry name" value="Prospero_homeodomain"/>
</dbReference>
<dbReference type="OMA" id="FGALPCM"/>
<feature type="domain" description="Prospero" evidence="8">
    <location>
        <begin position="529"/>
        <end position="687"/>
    </location>
</feature>
<reference evidence="10" key="1">
    <citation type="submission" date="2011-08" db="EMBL/GenBank/DDBJ databases">
        <title>The draft genome of Latimeria chalumnae.</title>
        <authorList>
            <person name="Di Palma F."/>
            <person name="Alfoldi J."/>
            <person name="Johnson J."/>
            <person name="Berlin A."/>
            <person name="Gnerre S."/>
            <person name="Jaffe D."/>
            <person name="MacCallum I."/>
            <person name="Young S."/>
            <person name="Walker B.J."/>
            <person name="Lander E."/>
            <person name="Lindblad-Toh K."/>
        </authorList>
    </citation>
    <scope>NUCLEOTIDE SEQUENCE [LARGE SCALE GENOMIC DNA]</scope>
    <source>
        <strain evidence="10">Wild caught</strain>
    </source>
</reference>
<evidence type="ECO:0000256" key="2">
    <source>
        <dbReference type="ARBA" id="ARBA00023015"/>
    </source>
</evidence>
<keyword evidence="2" id="KW-0805">Transcription regulation</keyword>
<dbReference type="GO" id="GO:0007417">
    <property type="term" value="P:central nervous system development"/>
    <property type="evidence" value="ECO:0007669"/>
    <property type="project" value="UniProtKB-ARBA"/>
</dbReference>
<evidence type="ECO:0000313" key="10">
    <source>
        <dbReference type="Proteomes" id="UP000008672"/>
    </source>
</evidence>
<dbReference type="GO" id="GO:0005634">
    <property type="term" value="C:nucleus"/>
    <property type="evidence" value="ECO:0007669"/>
    <property type="project" value="UniProtKB-SubCell"/>
</dbReference>
<reference evidence="9" key="3">
    <citation type="submission" date="2025-09" db="UniProtKB">
        <authorList>
            <consortium name="Ensembl"/>
        </authorList>
    </citation>
    <scope>IDENTIFICATION</scope>
</reference>
<dbReference type="GO" id="GO:0060042">
    <property type="term" value="P:retina morphogenesis in camera-type eye"/>
    <property type="evidence" value="ECO:0007669"/>
    <property type="project" value="UniProtKB-ARBA"/>
</dbReference>
<dbReference type="EMBL" id="AFYH01003409">
    <property type="status" value="NOT_ANNOTATED_CDS"/>
    <property type="molecule type" value="Genomic_DNA"/>
</dbReference>
<reference evidence="9" key="2">
    <citation type="submission" date="2025-08" db="UniProtKB">
        <authorList>
            <consortium name="Ensembl"/>
        </authorList>
    </citation>
    <scope>IDENTIFICATION</scope>
</reference>
<feature type="compositionally biased region" description="Basic and acidic residues" evidence="7">
    <location>
        <begin position="241"/>
        <end position="252"/>
    </location>
</feature>
<gene>
    <name evidence="9" type="primary">PROX2</name>
</gene>
<keyword evidence="3" id="KW-0238">DNA-binding</keyword>
<keyword evidence="4" id="KW-0371">Homeobox</keyword>
<dbReference type="InterPro" id="IPR023082">
    <property type="entry name" value="Homeo_prospero_dom"/>
</dbReference>
<dbReference type="GO" id="GO:0000981">
    <property type="term" value="F:DNA-binding transcription factor activity, RNA polymerase II-specific"/>
    <property type="evidence" value="ECO:0007669"/>
    <property type="project" value="TreeGrafter"/>
</dbReference>
<keyword evidence="6" id="KW-0539">Nucleus</keyword>
<dbReference type="FunFam" id="1.10.10.500:FF:000001">
    <property type="entry name" value="Prospero homeobox protein 1"/>
    <property type="match status" value="1"/>
</dbReference>
<feature type="region of interest" description="Disordered" evidence="7">
    <location>
        <begin position="73"/>
        <end position="108"/>
    </location>
</feature>
<dbReference type="GO" id="GO:0035295">
    <property type="term" value="P:tube development"/>
    <property type="evidence" value="ECO:0007669"/>
    <property type="project" value="UniProtKB-ARBA"/>
</dbReference>
<dbReference type="GO" id="GO:0070365">
    <property type="term" value="P:hepatocyte differentiation"/>
    <property type="evidence" value="ECO:0007669"/>
    <property type="project" value="UniProtKB-ARBA"/>
</dbReference>
<dbReference type="SUPFAM" id="SSF46689">
    <property type="entry name" value="Homeodomain-like"/>
    <property type="match status" value="1"/>
</dbReference>
<dbReference type="Gene3D" id="1.10.10.500">
    <property type="entry name" value="Homeo-prospero domain"/>
    <property type="match status" value="1"/>
</dbReference>
<dbReference type="InterPro" id="IPR037131">
    <property type="entry name" value="Homeo_prospero_dom_sf"/>
</dbReference>
<organism evidence="9 10">
    <name type="scientific">Latimeria chalumnae</name>
    <name type="common">Coelacanth</name>
    <dbReference type="NCBI Taxonomy" id="7897"/>
    <lineage>
        <taxon>Eukaryota</taxon>
        <taxon>Metazoa</taxon>
        <taxon>Chordata</taxon>
        <taxon>Craniata</taxon>
        <taxon>Vertebrata</taxon>
        <taxon>Euteleostomi</taxon>
        <taxon>Coelacanthiformes</taxon>
        <taxon>Coelacanthidae</taxon>
        <taxon>Latimeria</taxon>
    </lineage>
</organism>
<evidence type="ECO:0000256" key="6">
    <source>
        <dbReference type="ARBA" id="ARBA00023242"/>
    </source>
</evidence>
<dbReference type="Ensembl" id="ENSLACT00000021660.1">
    <property type="protein sequence ID" value="ENSLACP00000021519.1"/>
    <property type="gene ID" value="ENSLACG00000018909.1"/>
</dbReference>
<dbReference type="EMBL" id="AFYH01003410">
    <property type="status" value="NOT_ANNOTATED_CDS"/>
    <property type="molecule type" value="Genomic_DNA"/>
</dbReference>
<dbReference type="GO" id="GO:0000978">
    <property type="term" value="F:RNA polymerase II cis-regulatory region sequence-specific DNA binding"/>
    <property type="evidence" value="ECO:0007669"/>
    <property type="project" value="TreeGrafter"/>
</dbReference>
<evidence type="ECO:0000256" key="1">
    <source>
        <dbReference type="ARBA" id="ARBA00004123"/>
    </source>
</evidence>
<proteinExistence type="predicted"/>
<dbReference type="STRING" id="7897.ENSLACP00000021519"/>
<keyword evidence="5" id="KW-0804">Transcription</keyword>
<comment type="subcellular location">
    <subcellularLocation>
        <location evidence="1">Nucleus</location>
    </subcellularLocation>
</comment>
<feature type="compositionally biased region" description="Basic and acidic residues" evidence="7">
    <location>
        <begin position="11"/>
        <end position="25"/>
    </location>
</feature>
<accession>H3BHZ8</accession>
<feature type="region of interest" description="Disordered" evidence="7">
    <location>
        <begin position="1"/>
        <end position="25"/>
    </location>
</feature>
<dbReference type="GO" id="GO:0031016">
    <property type="term" value="P:pancreas development"/>
    <property type="evidence" value="ECO:0007669"/>
    <property type="project" value="UniProtKB-ARBA"/>
</dbReference>
<dbReference type="GeneTree" id="ENSGT00940000154790"/>
<dbReference type="GO" id="GO:0005737">
    <property type="term" value="C:cytoplasm"/>
    <property type="evidence" value="ECO:0007669"/>
    <property type="project" value="UniProtKB-ARBA"/>
</dbReference>
<sequence length="689" mass="78948">MNLGVSEPEMDSSHRHYQQDEKTDPLHTCLKRKLIEESMAHYPNGSSISQLLRKTIQKSRVLDQGLLYFSSSTLPTSTSVGSSHEERTSTSQKEHPCDPSLPHSYPAITTNGFEAERLYDEHLEAKRARVENIIRGMTTSPNNTTHNDVEKDVDYQSGCERESYRENKRKQKLPQYQNHCLTEPSISNSVSSKELKRDEECHKLKEQLQTLQRQIKQLQLRFFQVYDVSDQSSSEQENEDLDKTDLTSKNEETIGPSDQSFNNPPYINLYRKMGTEEAASKSSNIDKELNDSCLLSCEAKNFSETLKNELVGAVTQIVDSVLKRFSFKFYSYFSQTYNDLQASMSNSMDSSENKNLHSNANDQQHVEVHNRQRYHEYYQSQESTSLEDQTEALPLVVKKTTMNPSSSISPVLKRPYPLPQMSFPLALSSQHQENPILGHLLRYAPHANLANLQSIASPMDRSSPESLDLPWETVKLRSKIRSHHVNHQPCSTPFNQGQIESLCLPHVKAECGDLPSIVDGNLYASNPLFEGLTPSHLKKAKLMFFYTRYPSSSVLKMYFPDVKFNRCITSQLIKWFSNFREFYYIQMEKYARQAIVDGVTDSKELTVSLDSELFRALNMHYNKANDFEVPDRFLEVARITLQEFFSAILMGKDSDPSWKKSIYKVISKLDGEIPELFKSSTTFSAPLVQ</sequence>
<dbReference type="Proteomes" id="UP000008672">
    <property type="component" value="Unassembled WGS sequence"/>
</dbReference>
<dbReference type="GO" id="GO:0048646">
    <property type="term" value="P:anatomical structure formation involved in morphogenesis"/>
    <property type="evidence" value="ECO:0007669"/>
    <property type="project" value="UniProtKB-ARBA"/>
</dbReference>
<dbReference type="HOGENOM" id="CLU_016051_0_0_1"/>
<dbReference type="InParanoid" id="H3BHZ8"/>
<evidence type="ECO:0000256" key="5">
    <source>
        <dbReference type="ARBA" id="ARBA00023163"/>
    </source>
</evidence>
<dbReference type="EMBL" id="AFYH01003406">
    <property type="status" value="NOT_ANNOTATED_CDS"/>
    <property type="molecule type" value="Genomic_DNA"/>
</dbReference>
<evidence type="ECO:0000259" key="8">
    <source>
        <dbReference type="PROSITE" id="PS51818"/>
    </source>
</evidence>
<dbReference type="eggNOG" id="KOG3779">
    <property type="taxonomic scope" value="Eukaryota"/>
</dbReference>
<dbReference type="GO" id="GO:0070309">
    <property type="term" value="P:lens fiber cell morphogenesis"/>
    <property type="evidence" value="ECO:0007669"/>
    <property type="project" value="UniProtKB-ARBA"/>
</dbReference>
<dbReference type="EMBL" id="AFYH01003408">
    <property type="status" value="NOT_ANNOTATED_CDS"/>
    <property type="molecule type" value="Genomic_DNA"/>
</dbReference>
<dbReference type="GO" id="GO:0001945">
    <property type="term" value="P:lymph vessel development"/>
    <property type="evidence" value="ECO:0007669"/>
    <property type="project" value="UniProtKB-ARBA"/>
</dbReference>
<dbReference type="Pfam" id="PF05044">
    <property type="entry name" value="HPD"/>
    <property type="match status" value="1"/>
</dbReference>
<dbReference type="InterPro" id="IPR009057">
    <property type="entry name" value="Homeodomain-like_sf"/>
</dbReference>
<evidence type="ECO:0000256" key="3">
    <source>
        <dbReference type="ARBA" id="ARBA00023125"/>
    </source>
</evidence>
<dbReference type="PROSITE" id="PS51818">
    <property type="entry name" value="HOMEO_PROSPERO"/>
    <property type="match status" value="1"/>
</dbReference>
<evidence type="ECO:0000256" key="7">
    <source>
        <dbReference type="SAM" id="MobiDB-lite"/>
    </source>
</evidence>
<dbReference type="PANTHER" id="PTHR12198">
    <property type="entry name" value="HOMEOBOX PROTEIN PROSPERO/PROX-1/CEH-26"/>
    <property type="match status" value="1"/>
</dbReference>
<name>H3BHZ8_LATCH</name>
<feature type="compositionally biased region" description="Basic and acidic residues" evidence="7">
    <location>
        <begin position="83"/>
        <end position="97"/>
    </location>
</feature>
<keyword evidence="10" id="KW-1185">Reference proteome</keyword>
<dbReference type="PANTHER" id="PTHR12198:SF9">
    <property type="entry name" value="PROSPERO HOMEOBOX PROTEIN 2"/>
    <property type="match status" value="1"/>
</dbReference>
<feature type="compositionally biased region" description="Polar residues" evidence="7">
    <location>
        <begin position="73"/>
        <end position="82"/>
    </location>
</feature>
<evidence type="ECO:0000256" key="4">
    <source>
        <dbReference type="ARBA" id="ARBA00023155"/>
    </source>
</evidence>
<dbReference type="AlphaFoldDB" id="H3BHZ8"/>
<dbReference type="EMBL" id="AFYH01003407">
    <property type="status" value="NOT_ANNOTATED_CDS"/>
    <property type="molecule type" value="Genomic_DNA"/>
</dbReference>